<feature type="transmembrane region" description="Helical" evidence="7">
    <location>
        <begin position="373"/>
        <end position="395"/>
    </location>
</feature>
<evidence type="ECO:0000256" key="3">
    <source>
        <dbReference type="ARBA" id="ARBA00022692"/>
    </source>
</evidence>
<dbReference type="EMBL" id="LCJM01000002">
    <property type="protein sequence ID" value="KKT79167.1"/>
    <property type="molecule type" value="Genomic_DNA"/>
</dbReference>
<dbReference type="InterPro" id="IPR025857">
    <property type="entry name" value="MacB_PCD"/>
</dbReference>
<evidence type="ECO:0000256" key="1">
    <source>
        <dbReference type="ARBA" id="ARBA00004651"/>
    </source>
</evidence>
<dbReference type="Pfam" id="PF02687">
    <property type="entry name" value="FtsX"/>
    <property type="match status" value="1"/>
</dbReference>
<evidence type="ECO:0000256" key="7">
    <source>
        <dbReference type="SAM" id="Phobius"/>
    </source>
</evidence>
<sequence>MTTRHLIKTALTALKAHKSRSFLTILGIVIGITAIILVMSIGQGAQDLILSQIQGLGSRTIVVIPGREPSGPSDVAQIFSDSLKEKDLALISRKENVPNAEKIMPIVFGGESSAYGNETYRATVLGASADVFDVFDIYPAGGVPFSESDVRSRQAYAVIGSKVKDELFAGSEAVGKRIKIKEKNFRVVGVLPKKGQVSFFNFDEIVLVPYTAAQDSLFGIKYFHRFIISADAEKNIARVVEDLQATLRNSHGITDPKKDDFFVQTQADLAARIGIITNILTLLLVSVAAISLIVGGIGIMNIMLVAVTERTREIGLRKALGAANRDILQQFLLEAVILTCVGGILGILTGALLAFGVSLILSQALGLSWTFSFPISGALIGFLVSGIIGLAFGIYPARKASQKNPIDALRYE</sequence>
<evidence type="ECO:0000313" key="11">
    <source>
        <dbReference type="Proteomes" id="UP000034889"/>
    </source>
</evidence>
<comment type="subcellular location">
    <subcellularLocation>
        <location evidence="1">Cell membrane</location>
        <topology evidence="1">Multi-pass membrane protein</topology>
    </subcellularLocation>
</comment>
<feature type="domain" description="MacB-like periplasmic core" evidence="9">
    <location>
        <begin position="21"/>
        <end position="245"/>
    </location>
</feature>
<evidence type="ECO:0000256" key="5">
    <source>
        <dbReference type="ARBA" id="ARBA00023136"/>
    </source>
</evidence>
<reference evidence="10 11" key="1">
    <citation type="journal article" date="2015" name="Nature">
        <title>rRNA introns, odd ribosomes, and small enigmatic genomes across a large radiation of phyla.</title>
        <authorList>
            <person name="Brown C.T."/>
            <person name="Hug L.A."/>
            <person name="Thomas B.C."/>
            <person name="Sharon I."/>
            <person name="Castelle C.J."/>
            <person name="Singh A."/>
            <person name="Wilkins M.J."/>
            <person name="Williams K.H."/>
            <person name="Banfield J.F."/>
        </authorList>
    </citation>
    <scope>NUCLEOTIDE SEQUENCE [LARGE SCALE GENOMIC DNA]</scope>
</reference>
<comment type="similarity">
    <text evidence="6">Belongs to the ABC-4 integral membrane protein family.</text>
</comment>
<keyword evidence="5 7" id="KW-0472">Membrane</keyword>
<dbReference type="PANTHER" id="PTHR30572">
    <property type="entry name" value="MEMBRANE COMPONENT OF TRANSPORTER-RELATED"/>
    <property type="match status" value="1"/>
</dbReference>
<dbReference type="InterPro" id="IPR050250">
    <property type="entry name" value="Macrolide_Exporter_MacB"/>
</dbReference>
<feature type="transmembrane region" description="Helical" evidence="7">
    <location>
        <begin position="279"/>
        <end position="307"/>
    </location>
</feature>
<name>A0A0G1ME71_9BACT</name>
<evidence type="ECO:0000256" key="4">
    <source>
        <dbReference type="ARBA" id="ARBA00022989"/>
    </source>
</evidence>
<dbReference type="Pfam" id="PF12704">
    <property type="entry name" value="MacB_PCD"/>
    <property type="match status" value="1"/>
</dbReference>
<evidence type="ECO:0000259" key="8">
    <source>
        <dbReference type="Pfam" id="PF02687"/>
    </source>
</evidence>
<feature type="domain" description="ABC3 transporter permease C-terminal" evidence="8">
    <location>
        <begin position="286"/>
        <end position="405"/>
    </location>
</feature>
<dbReference type="GO" id="GO:0022857">
    <property type="term" value="F:transmembrane transporter activity"/>
    <property type="evidence" value="ECO:0007669"/>
    <property type="project" value="TreeGrafter"/>
</dbReference>
<dbReference type="InterPro" id="IPR003838">
    <property type="entry name" value="ABC3_permease_C"/>
</dbReference>
<protein>
    <recommendedName>
        <fullName evidence="12">Multidrug ABC transporter substrate-binding protein</fullName>
    </recommendedName>
</protein>
<feature type="transmembrane region" description="Helical" evidence="7">
    <location>
        <begin position="335"/>
        <end position="361"/>
    </location>
</feature>
<keyword evidence="3 7" id="KW-0812">Transmembrane</keyword>
<evidence type="ECO:0000256" key="2">
    <source>
        <dbReference type="ARBA" id="ARBA00022475"/>
    </source>
</evidence>
<evidence type="ECO:0000313" key="10">
    <source>
        <dbReference type="EMBL" id="KKT79167.1"/>
    </source>
</evidence>
<dbReference type="Proteomes" id="UP000034889">
    <property type="component" value="Unassembled WGS sequence"/>
</dbReference>
<keyword evidence="4 7" id="KW-1133">Transmembrane helix</keyword>
<dbReference type="GO" id="GO:0005886">
    <property type="term" value="C:plasma membrane"/>
    <property type="evidence" value="ECO:0007669"/>
    <property type="project" value="UniProtKB-SubCell"/>
</dbReference>
<feature type="transmembrane region" description="Helical" evidence="7">
    <location>
        <begin position="21"/>
        <end position="42"/>
    </location>
</feature>
<accession>A0A0G1ME71</accession>
<proteinExistence type="inferred from homology"/>
<dbReference type="AlphaFoldDB" id="A0A0G1ME71"/>
<comment type="caution">
    <text evidence="10">The sequence shown here is derived from an EMBL/GenBank/DDBJ whole genome shotgun (WGS) entry which is preliminary data.</text>
</comment>
<dbReference type="PANTHER" id="PTHR30572:SF4">
    <property type="entry name" value="ABC TRANSPORTER PERMEASE YTRF"/>
    <property type="match status" value="1"/>
</dbReference>
<evidence type="ECO:0000256" key="6">
    <source>
        <dbReference type="ARBA" id="ARBA00038076"/>
    </source>
</evidence>
<evidence type="ECO:0000259" key="9">
    <source>
        <dbReference type="Pfam" id="PF12704"/>
    </source>
</evidence>
<organism evidence="10 11">
    <name type="scientific">Candidatus Giovannonibacteria bacterium GW2011_GWC2_44_8</name>
    <dbReference type="NCBI Taxonomy" id="1618657"/>
    <lineage>
        <taxon>Bacteria</taxon>
        <taxon>Candidatus Giovannoniibacteriota</taxon>
    </lineage>
</organism>
<gene>
    <name evidence="10" type="ORF">UW74_C0002G0008</name>
</gene>
<evidence type="ECO:0008006" key="12">
    <source>
        <dbReference type="Google" id="ProtNLM"/>
    </source>
</evidence>
<keyword evidence="2" id="KW-1003">Cell membrane</keyword>